<dbReference type="RefSeq" id="WP_022608728.1">
    <property type="nucleotide sequence ID" value="NZ_ASSJ01000079.1"/>
</dbReference>
<organism evidence="1 2">
    <name type="scientific">Rubidibacter lacunae KORDI 51-2</name>
    <dbReference type="NCBI Taxonomy" id="582515"/>
    <lineage>
        <taxon>Bacteria</taxon>
        <taxon>Bacillati</taxon>
        <taxon>Cyanobacteriota</taxon>
        <taxon>Cyanophyceae</taxon>
        <taxon>Oscillatoriophycideae</taxon>
        <taxon>Chroococcales</taxon>
        <taxon>Aphanothecaceae</taxon>
        <taxon>Rubidibacter</taxon>
    </lineage>
</organism>
<evidence type="ECO:0000313" key="1">
    <source>
        <dbReference type="EMBL" id="ERN40192.1"/>
    </source>
</evidence>
<dbReference type="EMBL" id="ASSJ01000079">
    <property type="protein sequence ID" value="ERN40192.1"/>
    <property type="molecule type" value="Genomic_DNA"/>
</dbReference>
<proteinExistence type="predicted"/>
<accession>U5DG06</accession>
<name>U5DG06_9CHRO</name>
<protein>
    <submittedName>
        <fullName evidence="1">Uncharacterized protein</fullName>
    </submittedName>
</protein>
<keyword evidence="2" id="KW-1185">Reference proteome</keyword>
<sequence length="95" mass="11063">MPRRSTHFTEQKFFWLVLALQRQWVARSLVLHRRQQRQQYPSAQLDAMFGATALPNLSPFWEASPNRDRSGEARLGIASRHNLNLRQLLHASILA</sequence>
<dbReference type="AlphaFoldDB" id="U5DG06"/>
<evidence type="ECO:0000313" key="2">
    <source>
        <dbReference type="Proteomes" id="UP000016960"/>
    </source>
</evidence>
<dbReference type="InParanoid" id="U5DG06"/>
<comment type="caution">
    <text evidence="1">The sequence shown here is derived from an EMBL/GenBank/DDBJ whole genome shotgun (WGS) entry which is preliminary data.</text>
</comment>
<reference evidence="1 2" key="1">
    <citation type="submission" date="2013-05" db="EMBL/GenBank/DDBJ databases">
        <title>Draft genome sequence of Rubidibacter lacunae KORDI 51-2.</title>
        <authorList>
            <person name="Choi D.H."/>
            <person name="Noh J.H."/>
            <person name="Kwon K.-K."/>
            <person name="Lee J.-H."/>
            <person name="Ryu J.-Y."/>
        </authorList>
    </citation>
    <scope>NUCLEOTIDE SEQUENCE [LARGE SCALE GENOMIC DNA]</scope>
    <source>
        <strain evidence="1 2">KORDI 51-2</strain>
    </source>
</reference>
<feature type="non-terminal residue" evidence="1">
    <location>
        <position position="95"/>
    </location>
</feature>
<gene>
    <name evidence="1" type="ORF">KR51_00031280</name>
</gene>
<dbReference type="Proteomes" id="UP000016960">
    <property type="component" value="Unassembled WGS sequence"/>
</dbReference>